<reference evidence="14" key="1">
    <citation type="submission" date="2022-07" db="EMBL/GenBank/DDBJ databases">
        <authorList>
            <person name="Kazantseva O.A."/>
            <person name="Piligrimova E.G."/>
            <person name="Shadrin A.M."/>
        </authorList>
    </citation>
    <scope>NUCLEOTIDE SEQUENCE</scope>
</reference>
<evidence type="ECO:0000256" key="12">
    <source>
        <dbReference type="ARBA" id="ARBA00023447"/>
    </source>
</evidence>
<evidence type="ECO:0000256" key="9">
    <source>
        <dbReference type="ARBA" id="ARBA00022842"/>
    </source>
</evidence>
<evidence type="ECO:0000256" key="1">
    <source>
        <dbReference type="ARBA" id="ARBA00001946"/>
    </source>
</evidence>
<dbReference type="SUPFAM" id="SSF52980">
    <property type="entry name" value="Restriction endonuclease-like"/>
    <property type="match status" value="1"/>
</dbReference>
<evidence type="ECO:0000256" key="2">
    <source>
        <dbReference type="ARBA" id="ARBA00004496"/>
    </source>
</evidence>
<evidence type="ECO:0000256" key="13">
    <source>
        <dbReference type="ARBA" id="ARBA00029523"/>
    </source>
</evidence>
<dbReference type="InterPro" id="IPR011856">
    <property type="entry name" value="tRNA_endonuc-like_dom_sf"/>
</dbReference>
<gene>
    <name evidence="14" type="ORF">phageB13_46</name>
</gene>
<evidence type="ECO:0000256" key="3">
    <source>
        <dbReference type="ARBA" id="ARBA00022490"/>
    </source>
</evidence>
<dbReference type="GO" id="GO:0006281">
    <property type="term" value="P:DNA repair"/>
    <property type="evidence" value="ECO:0007669"/>
    <property type="project" value="UniProtKB-KW"/>
</dbReference>
<organism evidence="14 15">
    <name type="scientific">Bacillus phage B13</name>
    <dbReference type="NCBI Taxonomy" id="2969659"/>
    <lineage>
        <taxon>Viruses</taxon>
        <taxon>Duplodnaviria</taxon>
        <taxon>Heunggongvirae</taxon>
        <taxon>Uroviricota</taxon>
        <taxon>Caudoviricetes</taxon>
        <taxon>Bunatrivirus</taxon>
        <taxon>Bunatrivirus B13</taxon>
    </lineage>
</organism>
<keyword evidence="7" id="KW-0227">DNA damage</keyword>
<proteinExistence type="inferred from homology"/>
<dbReference type="GO" id="GO:0016787">
    <property type="term" value="F:hydrolase activity"/>
    <property type="evidence" value="ECO:0007669"/>
    <property type="project" value="UniProtKB-KW"/>
</dbReference>
<dbReference type="InterPro" id="IPR004612">
    <property type="entry name" value="Resolv_RecU"/>
</dbReference>
<keyword evidence="15" id="KW-1185">Reference proteome</keyword>
<dbReference type="GO" id="GO:0006310">
    <property type="term" value="P:DNA recombination"/>
    <property type="evidence" value="ECO:0007669"/>
    <property type="project" value="UniProtKB-KW"/>
</dbReference>
<keyword evidence="8" id="KW-0378">Hydrolase</keyword>
<dbReference type="EMBL" id="OP066531">
    <property type="protein sequence ID" value="UUW40232.1"/>
    <property type="molecule type" value="Genomic_DNA"/>
</dbReference>
<evidence type="ECO:0000256" key="7">
    <source>
        <dbReference type="ARBA" id="ARBA00022763"/>
    </source>
</evidence>
<protein>
    <recommendedName>
        <fullName evidence="13">Holliday junction resolvase RecU</fullName>
    </recommendedName>
</protein>
<evidence type="ECO:0000313" key="15">
    <source>
        <dbReference type="Proteomes" id="UP001059196"/>
    </source>
</evidence>
<dbReference type="GO" id="GO:0046872">
    <property type="term" value="F:metal ion binding"/>
    <property type="evidence" value="ECO:0007669"/>
    <property type="project" value="UniProtKB-KW"/>
</dbReference>
<evidence type="ECO:0000256" key="5">
    <source>
        <dbReference type="ARBA" id="ARBA00022723"/>
    </source>
</evidence>
<keyword evidence="9" id="KW-0460">Magnesium</keyword>
<evidence type="ECO:0000256" key="10">
    <source>
        <dbReference type="ARBA" id="ARBA00023172"/>
    </source>
</evidence>
<comment type="subcellular location">
    <subcellularLocation>
        <location evidence="2">Cytoplasm</location>
    </subcellularLocation>
</comment>
<dbReference type="CDD" id="cd22354">
    <property type="entry name" value="RecU-like"/>
    <property type="match status" value="1"/>
</dbReference>
<name>A0A9E7PJC4_9CAUD</name>
<dbReference type="GO" id="GO:0004519">
    <property type="term" value="F:endonuclease activity"/>
    <property type="evidence" value="ECO:0007669"/>
    <property type="project" value="UniProtKB-KW"/>
</dbReference>
<keyword evidence="11" id="KW-0234">DNA repair</keyword>
<keyword evidence="5" id="KW-0479">Metal-binding</keyword>
<dbReference type="PIRSF" id="PIRSF037785">
    <property type="entry name" value="RecU"/>
    <property type="match status" value="1"/>
</dbReference>
<sequence>MRESWVVIKFKFCIKTEEWKMAYSGDHGAAFETLINFSNEMYKRKNIALITKRATPVVVTKLFKDGRIKEGYFEKKSTVDYDGIYKGRMIAFEAKATTNKTSFALKNISPHQIEYLEQAEKLGAICFFLIEFSIEHSVFLVPFEVIKEYIHDAKLGGRKSIPRAVFDGRAYLVKPSDRALVDYLLYVDKLKWSVI</sequence>
<evidence type="ECO:0000313" key="14">
    <source>
        <dbReference type="EMBL" id="UUW40232.1"/>
    </source>
</evidence>
<accession>A0A9E7PJC4</accession>
<keyword evidence="10" id="KW-0233">DNA recombination</keyword>
<dbReference type="Proteomes" id="UP001059196">
    <property type="component" value="Segment"/>
</dbReference>
<evidence type="ECO:0000256" key="6">
    <source>
        <dbReference type="ARBA" id="ARBA00022759"/>
    </source>
</evidence>
<dbReference type="GO" id="GO:0003676">
    <property type="term" value="F:nucleic acid binding"/>
    <property type="evidence" value="ECO:0007669"/>
    <property type="project" value="InterPro"/>
</dbReference>
<comment type="similarity">
    <text evidence="12">Belongs to the RecU family.</text>
</comment>
<evidence type="ECO:0000256" key="8">
    <source>
        <dbReference type="ARBA" id="ARBA00022801"/>
    </source>
</evidence>
<dbReference type="Gene3D" id="3.40.1350.10">
    <property type="match status" value="1"/>
</dbReference>
<keyword evidence="3" id="KW-0963">Cytoplasm</keyword>
<comment type="cofactor">
    <cofactor evidence="1">
        <name>Mg(2+)</name>
        <dbReference type="ChEBI" id="CHEBI:18420"/>
    </cofactor>
</comment>
<keyword evidence="4" id="KW-0540">Nuclease</keyword>
<dbReference type="InterPro" id="IPR011335">
    <property type="entry name" value="Restrct_endonuc-II-like"/>
</dbReference>
<evidence type="ECO:0000256" key="11">
    <source>
        <dbReference type="ARBA" id="ARBA00023204"/>
    </source>
</evidence>
<keyword evidence="6" id="KW-0255">Endonuclease</keyword>
<evidence type="ECO:0000256" key="4">
    <source>
        <dbReference type="ARBA" id="ARBA00022722"/>
    </source>
</evidence>
<dbReference type="Pfam" id="PF03838">
    <property type="entry name" value="RecU"/>
    <property type="match status" value="1"/>
</dbReference>
<dbReference type="HAMAP" id="MF_00130">
    <property type="entry name" value="RecU"/>
    <property type="match status" value="1"/>
</dbReference>